<dbReference type="EMBL" id="PGTK01000001">
    <property type="protein sequence ID" value="PJF32151.1"/>
    <property type="molecule type" value="Genomic_DNA"/>
</dbReference>
<reference evidence="1 2" key="1">
    <citation type="submission" date="2017-11" db="EMBL/GenBank/DDBJ databases">
        <title>Evolution of Phototrophy in the Chloroflexi Phylum Driven by Horizontal Gene Transfer.</title>
        <authorList>
            <person name="Ward L.M."/>
            <person name="Hemp J."/>
            <person name="Shih P.M."/>
            <person name="Mcglynn S.E."/>
            <person name="Fischer W."/>
        </authorList>
    </citation>
    <scope>NUCLEOTIDE SEQUENCE [LARGE SCALE GENOMIC DNA]</scope>
    <source>
        <strain evidence="1">CP2_2F</strain>
    </source>
</reference>
<evidence type="ECO:0000313" key="1">
    <source>
        <dbReference type="EMBL" id="PJF32151.1"/>
    </source>
</evidence>
<sequence length="365" mass="41623">MQLTARHLENIKRFIPIFRYHLDHAEQNEELLERSARQRLFGQLLAPEALRNMTELELGQVIGSLWASRQWANKGYLIEKLIAANSLPALRKHLHDLLWGADSVGRRYDAFRRAIKGLGTASITELLAFVHPEQCGIWNDKARRALDILGLRDILPITHKRQISGDEYERFNALLKQLQVTLTQLDLTDLDYPMLDYFLYIVWETGGAELPPIAPSGTPPEAEDFDHDEVVENLLDIGQWLGFSAEKEKLVARGAKVDAVWQARIANLGVVTYVFEVQRRGSLDSLILNLQRAQNNPTVQRLIVVANTDSLERIRHEIATLPESFRKLVSFMEVKAVQRAVELIGELAEIIGRLELVRSEFDVRP</sequence>
<gene>
    <name evidence="1" type="ORF">CUN51_00540</name>
</gene>
<dbReference type="Proteomes" id="UP000228921">
    <property type="component" value="Unassembled WGS sequence"/>
</dbReference>
<organism evidence="1 2">
    <name type="scientific">Candidatus Thermofonsia Clade 1 bacterium</name>
    <dbReference type="NCBI Taxonomy" id="2364210"/>
    <lineage>
        <taxon>Bacteria</taxon>
        <taxon>Bacillati</taxon>
        <taxon>Chloroflexota</taxon>
        <taxon>Candidatus Thermofontia</taxon>
        <taxon>Candidatus Thermofonsia Clade 1</taxon>
    </lineage>
</organism>
<accession>A0A2M8P3M3</accession>
<dbReference type="AlphaFoldDB" id="A0A2M8P3M3"/>
<proteinExistence type="predicted"/>
<protein>
    <submittedName>
        <fullName evidence="1">Uncharacterized protein</fullName>
    </submittedName>
</protein>
<comment type="caution">
    <text evidence="1">The sequence shown here is derived from an EMBL/GenBank/DDBJ whole genome shotgun (WGS) entry which is preliminary data.</text>
</comment>
<name>A0A2M8P3M3_9CHLR</name>
<evidence type="ECO:0000313" key="2">
    <source>
        <dbReference type="Proteomes" id="UP000228921"/>
    </source>
</evidence>